<keyword evidence="5 7" id="KW-1133">Transmembrane helix</keyword>
<dbReference type="GO" id="GO:1904680">
    <property type="term" value="F:peptide transmembrane transporter activity"/>
    <property type="evidence" value="ECO:0007669"/>
    <property type="project" value="InterPro"/>
</dbReference>
<dbReference type="PROSITE" id="PS50893">
    <property type="entry name" value="ABC_TRANSPORTER_2"/>
    <property type="match status" value="1"/>
</dbReference>
<reference evidence="10 11" key="1">
    <citation type="submission" date="2020-08" db="EMBL/GenBank/DDBJ databases">
        <title>Genomic Encyclopedia of Type Strains, Phase IV (KMG-IV): sequencing the most valuable type-strain genomes for metagenomic binning, comparative biology and taxonomic classification.</title>
        <authorList>
            <person name="Goeker M."/>
        </authorList>
    </citation>
    <scope>NUCLEOTIDE SEQUENCE [LARGE SCALE GENOMIC DNA]</scope>
    <source>
        <strain evidence="10 11">DSM 22198</strain>
    </source>
</reference>
<gene>
    <name evidence="10" type="ORF">FHS74_005124</name>
</gene>
<dbReference type="Pfam" id="PF00005">
    <property type="entry name" value="ABC_tran"/>
    <property type="match status" value="1"/>
</dbReference>
<dbReference type="SMART" id="SM00382">
    <property type="entry name" value="AAA"/>
    <property type="match status" value="1"/>
</dbReference>
<dbReference type="SUPFAM" id="SSF52540">
    <property type="entry name" value="P-loop containing nucleoside triphosphate hydrolases"/>
    <property type="match status" value="1"/>
</dbReference>
<dbReference type="PANTHER" id="PTHR43394">
    <property type="entry name" value="ATP-DEPENDENT PERMEASE MDL1, MITOCHONDRIAL"/>
    <property type="match status" value="1"/>
</dbReference>
<name>A0A7X0EHD8_9PROT</name>
<proteinExistence type="predicted"/>
<dbReference type="PANTHER" id="PTHR43394:SF1">
    <property type="entry name" value="ATP-BINDING CASSETTE SUB-FAMILY B MEMBER 10, MITOCHONDRIAL"/>
    <property type="match status" value="1"/>
</dbReference>
<dbReference type="InterPro" id="IPR011527">
    <property type="entry name" value="ABC1_TM_dom"/>
</dbReference>
<dbReference type="Gene3D" id="3.40.50.300">
    <property type="entry name" value="P-loop containing nucleotide triphosphate hydrolases"/>
    <property type="match status" value="1"/>
</dbReference>
<evidence type="ECO:0000259" key="9">
    <source>
        <dbReference type="PROSITE" id="PS50929"/>
    </source>
</evidence>
<evidence type="ECO:0000256" key="4">
    <source>
        <dbReference type="ARBA" id="ARBA00022840"/>
    </source>
</evidence>
<evidence type="ECO:0000313" key="10">
    <source>
        <dbReference type="EMBL" id="MBB6254534.1"/>
    </source>
</evidence>
<feature type="transmembrane region" description="Helical" evidence="7">
    <location>
        <begin position="52"/>
        <end position="71"/>
    </location>
</feature>
<keyword evidence="4 10" id="KW-0067">ATP-binding</keyword>
<dbReference type="NCBIfam" id="TIGR01194">
    <property type="entry name" value="cyc_pep_trnsptr"/>
    <property type="match status" value="1"/>
</dbReference>
<dbReference type="InterPro" id="IPR039421">
    <property type="entry name" value="Type_1_exporter"/>
</dbReference>
<protein>
    <submittedName>
        <fullName evidence="10">Putative ATP-binding cassette transporter</fullName>
    </submittedName>
</protein>
<dbReference type="SUPFAM" id="SSF90123">
    <property type="entry name" value="ABC transporter transmembrane region"/>
    <property type="match status" value="1"/>
</dbReference>
<comment type="caution">
    <text evidence="10">The sequence shown here is derived from an EMBL/GenBank/DDBJ whole genome shotgun (WGS) entry which is preliminary data.</text>
</comment>
<evidence type="ECO:0000256" key="2">
    <source>
        <dbReference type="ARBA" id="ARBA00022692"/>
    </source>
</evidence>
<evidence type="ECO:0000259" key="8">
    <source>
        <dbReference type="PROSITE" id="PS50893"/>
    </source>
</evidence>
<feature type="domain" description="ABC transmembrane type-1" evidence="9">
    <location>
        <begin position="18"/>
        <end position="292"/>
    </location>
</feature>
<accession>A0A7X0EHD8</accession>
<dbReference type="InterPro" id="IPR027417">
    <property type="entry name" value="P-loop_NTPase"/>
</dbReference>
<comment type="subcellular location">
    <subcellularLocation>
        <location evidence="1">Cell membrane</location>
        <topology evidence="1">Multi-pass membrane protein</topology>
    </subcellularLocation>
</comment>
<sequence>MALAELLDREAAGSRRELAAAVIVSGAANAAILAVINGATQSVSAESLDLRNLVIFVVSMALYVVGLKYTFDTSTRIFEQALTKLRIRLAEKIAGSELLVLHRIGKARIFQAITQETTLISESLGILVAAAQSVVMVVFSSIYIMTMSLAAFLTILGVMAVGVLIFMSSQKELMQFMHRSVAEEVRFVGMTSDLIDGLKEIKLSRARASDVVTDLTQVAVSMRDLKIKTTDQYNLNTIFTLSFFYTLIGFIVFILPVFIERSADSVQELITSVMFVLGPVSMILNAVPVYTKSNRAAQALHALEAEINEMTDSAKSYERPVRPFKFRQSIDCRGVEFGYPNGDVEIFHIGPIELAIPHGEITMIIGGNGSGKTTLLKVLAGLYLPTGGRLSLDGKIVTADLLQDYRELFSAIYTDFHLFRKLYGISAGSDAIAAELSRMRIGDKIAYGAEGFSTLDLSTGQRKRVALAVTLLEDRPIMIFDEWAADQDPEFRRFFYEDLLPELRAQGKTLLIATHDDRFFSVADTVVKMELGQIQSITRKTTS</sequence>
<feature type="domain" description="ABC transporter" evidence="8">
    <location>
        <begin position="330"/>
        <end position="543"/>
    </location>
</feature>
<dbReference type="PROSITE" id="PS50929">
    <property type="entry name" value="ABC_TM1F"/>
    <property type="match status" value="1"/>
</dbReference>
<dbReference type="AlphaFoldDB" id="A0A7X0EHD8"/>
<evidence type="ECO:0000256" key="3">
    <source>
        <dbReference type="ARBA" id="ARBA00022741"/>
    </source>
</evidence>
<dbReference type="Proteomes" id="UP000539175">
    <property type="component" value="Unassembled WGS sequence"/>
</dbReference>
<evidence type="ECO:0000256" key="5">
    <source>
        <dbReference type="ARBA" id="ARBA00022989"/>
    </source>
</evidence>
<keyword evidence="3" id="KW-0547">Nucleotide-binding</keyword>
<feature type="transmembrane region" description="Helical" evidence="7">
    <location>
        <begin position="150"/>
        <end position="169"/>
    </location>
</feature>
<dbReference type="InterPro" id="IPR036640">
    <property type="entry name" value="ABC1_TM_sf"/>
</dbReference>
<evidence type="ECO:0000313" key="11">
    <source>
        <dbReference type="Proteomes" id="UP000539175"/>
    </source>
</evidence>
<dbReference type="Gene3D" id="1.20.1560.10">
    <property type="entry name" value="ABC transporter type 1, transmembrane domain"/>
    <property type="match status" value="1"/>
</dbReference>
<organism evidence="10 11">
    <name type="scientific">Nitrospirillum iridis</name>
    <dbReference type="NCBI Taxonomy" id="765888"/>
    <lineage>
        <taxon>Bacteria</taxon>
        <taxon>Pseudomonadati</taxon>
        <taxon>Pseudomonadota</taxon>
        <taxon>Alphaproteobacteria</taxon>
        <taxon>Rhodospirillales</taxon>
        <taxon>Azospirillaceae</taxon>
        <taxon>Nitrospirillum</taxon>
    </lineage>
</organism>
<keyword evidence="6 7" id="KW-0472">Membrane</keyword>
<dbReference type="GO" id="GO:0005524">
    <property type="term" value="F:ATP binding"/>
    <property type="evidence" value="ECO:0007669"/>
    <property type="project" value="UniProtKB-KW"/>
</dbReference>
<dbReference type="GO" id="GO:0016887">
    <property type="term" value="F:ATP hydrolysis activity"/>
    <property type="evidence" value="ECO:0007669"/>
    <property type="project" value="InterPro"/>
</dbReference>
<dbReference type="GO" id="GO:0005886">
    <property type="term" value="C:plasma membrane"/>
    <property type="evidence" value="ECO:0007669"/>
    <property type="project" value="UniProtKB-SubCell"/>
</dbReference>
<dbReference type="RefSeq" id="WP_184807068.1">
    <property type="nucleotide sequence ID" value="NZ_JACIIZ010000018.1"/>
</dbReference>
<dbReference type="GO" id="GO:0015421">
    <property type="term" value="F:ABC-type oligopeptide transporter activity"/>
    <property type="evidence" value="ECO:0007669"/>
    <property type="project" value="TreeGrafter"/>
</dbReference>
<dbReference type="InterPro" id="IPR005898">
    <property type="entry name" value="Cyc_pep_transpt_SyrD/YojI"/>
</dbReference>
<feature type="transmembrane region" description="Helical" evidence="7">
    <location>
        <begin position="18"/>
        <end position="40"/>
    </location>
</feature>
<evidence type="ECO:0000256" key="6">
    <source>
        <dbReference type="ARBA" id="ARBA00023136"/>
    </source>
</evidence>
<feature type="transmembrane region" description="Helical" evidence="7">
    <location>
        <begin position="124"/>
        <end position="144"/>
    </location>
</feature>
<keyword evidence="11" id="KW-1185">Reference proteome</keyword>
<evidence type="ECO:0000256" key="1">
    <source>
        <dbReference type="ARBA" id="ARBA00004651"/>
    </source>
</evidence>
<feature type="transmembrane region" description="Helical" evidence="7">
    <location>
        <begin position="269"/>
        <end position="290"/>
    </location>
</feature>
<feature type="transmembrane region" description="Helical" evidence="7">
    <location>
        <begin position="233"/>
        <end position="257"/>
    </location>
</feature>
<dbReference type="EMBL" id="JACIIZ010000018">
    <property type="protein sequence ID" value="MBB6254534.1"/>
    <property type="molecule type" value="Genomic_DNA"/>
</dbReference>
<evidence type="ECO:0000256" key="7">
    <source>
        <dbReference type="SAM" id="Phobius"/>
    </source>
</evidence>
<keyword evidence="2 7" id="KW-0812">Transmembrane</keyword>
<dbReference type="InterPro" id="IPR003439">
    <property type="entry name" value="ABC_transporter-like_ATP-bd"/>
</dbReference>
<dbReference type="InterPro" id="IPR003593">
    <property type="entry name" value="AAA+_ATPase"/>
</dbReference>